<evidence type="ECO:0000256" key="2">
    <source>
        <dbReference type="ARBA" id="ARBA00022723"/>
    </source>
</evidence>
<sequence length="373" mass="43708">MIDIFKDWYEHRHDYAKEWKKRTKGEVVGYFCTYAPEEIMYAAGILPVRILGSHEPQDVTEPHIFGMFCPFCRDCLAQGLKGRFDYLGGIMLSQSCLHLRQSYTSWQINIPVPFSYYLPMPHGVQSKRAYKYLRNELETFKKAVEKWLGKEIKDEDIDRAIEIYNKNRQLLHKLYALRKSSKVPLSGMEAMYVTITSQMVDKAEHNEMLEKYINTLTDRDVTNDRVRLIFVGSEDDDIEFIKMVESLPAIVVVDEHCTGSRYFWNEVKQDDDRLMAIAARYIDRPACPAKDWPELTRLDHIVNLVKDYNVQGAVLIQQKFCDPHEFDMPVIEKKLKEMGIPSYNIEFDVTVPIGQFKIRIEAFLEMLRADELF</sequence>
<dbReference type="InterPro" id="IPR010327">
    <property type="entry name" value="FldB/FldC_alpha/beta"/>
</dbReference>
<protein>
    <submittedName>
        <fullName evidence="5">Benzoyl-CoA reductase, bzd-type, subunit N</fullName>
    </submittedName>
</protein>
<dbReference type="Gene3D" id="1.20.1270.370">
    <property type="match status" value="1"/>
</dbReference>
<keyword evidence="4" id="KW-0411">Iron-sulfur</keyword>
<dbReference type="PANTHER" id="PTHR30548">
    <property type="entry name" value="2-HYDROXYGLUTARYL-COA DEHYDRATASE, D-COMPONENT-RELATED"/>
    <property type="match status" value="1"/>
</dbReference>
<evidence type="ECO:0000256" key="1">
    <source>
        <dbReference type="ARBA" id="ARBA00005806"/>
    </source>
</evidence>
<accession>A0A1F5V5U3</accession>
<gene>
    <name evidence="5" type="ORF">A2Y62_09790</name>
</gene>
<dbReference type="Gene3D" id="3.40.50.11890">
    <property type="match status" value="1"/>
</dbReference>
<dbReference type="GO" id="GO:0051536">
    <property type="term" value="F:iron-sulfur cluster binding"/>
    <property type="evidence" value="ECO:0007669"/>
    <property type="project" value="UniProtKB-KW"/>
</dbReference>
<dbReference type="AlphaFoldDB" id="A0A1F5V5U3"/>
<keyword evidence="2" id="KW-0479">Metal-binding</keyword>
<proteinExistence type="inferred from homology"/>
<dbReference type="Proteomes" id="UP000178943">
    <property type="component" value="Unassembled WGS sequence"/>
</dbReference>
<evidence type="ECO:0000313" key="5">
    <source>
        <dbReference type="EMBL" id="OGF58782.1"/>
    </source>
</evidence>
<dbReference type="NCBIfam" id="TIGR03190">
    <property type="entry name" value="benz_CoA_bzdN"/>
    <property type="match status" value="1"/>
</dbReference>
<dbReference type="PANTHER" id="PTHR30548:SF5">
    <property type="entry name" value="SUBUNIT OF OXYGEN-SENSITIVE 2-HYDROXYISOCAPROYL-COA DEHYDRATASE"/>
    <property type="match status" value="1"/>
</dbReference>
<organism evidence="5 6">
    <name type="scientific">Candidatus Fischerbacteria bacterium RBG_13_37_8</name>
    <dbReference type="NCBI Taxonomy" id="1817863"/>
    <lineage>
        <taxon>Bacteria</taxon>
        <taxon>Candidatus Fischeribacteriota</taxon>
    </lineage>
</organism>
<comment type="caution">
    <text evidence="5">The sequence shown here is derived from an EMBL/GenBank/DDBJ whole genome shotgun (WGS) entry which is preliminary data.</text>
</comment>
<dbReference type="STRING" id="1817863.A2Y62_09790"/>
<evidence type="ECO:0000256" key="3">
    <source>
        <dbReference type="ARBA" id="ARBA00023004"/>
    </source>
</evidence>
<keyword evidence="3" id="KW-0408">Iron</keyword>
<evidence type="ECO:0000256" key="4">
    <source>
        <dbReference type="ARBA" id="ARBA00023014"/>
    </source>
</evidence>
<evidence type="ECO:0000313" key="6">
    <source>
        <dbReference type="Proteomes" id="UP000178943"/>
    </source>
</evidence>
<name>A0A1F5V5U3_9BACT</name>
<dbReference type="Pfam" id="PF06050">
    <property type="entry name" value="HGD-D"/>
    <property type="match status" value="1"/>
</dbReference>
<dbReference type="EMBL" id="MFGW01000232">
    <property type="protein sequence ID" value="OGF58782.1"/>
    <property type="molecule type" value="Genomic_DNA"/>
</dbReference>
<dbReference type="Gene3D" id="3.40.50.11900">
    <property type="match status" value="1"/>
</dbReference>
<dbReference type="GO" id="GO:0046872">
    <property type="term" value="F:metal ion binding"/>
    <property type="evidence" value="ECO:0007669"/>
    <property type="project" value="UniProtKB-KW"/>
</dbReference>
<reference evidence="5 6" key="1">
    <citation type="journal article" date="2016" name="Nat. Commun.">
        <title>Thousands of microbial genomes shed light on interconnected biogeochemical processes in an aquifer system.</title>
        <authorList>
            <person name="Anantharaman K."/>
            <person name="Brown C.T."/>
            <person name="Hug L.A."/>
            <person name="Sharon I."/>
            <person name="Castelle C.J."/>
            <person name="Probst A.J."/>
            <person name="Thomas B.C."/>
            <person name="Singh A."/>
            <person name="Wilkins M.J."/>
            <person name="Karaoz U."/>
            <person name="Brodie E.L."/>
            <person name="Williams K.H."/>
            <person name="Hubbard S.S."/>
            <person name="Banfield J.F."/>
        </authorList>
    </citation>
    <scope>NUCLEOTIDE SEQUENCE [LARGE SCALE GENOMIC DNA]</scope>
</reference>
<dbReference type="InterPro" id="IPR017603">
    <property type="entry name" value="Benzoyl-CoA_Rdtase_bzd_nsu"/>
</dbReference>
<comment type="similarity">
    <text evidence="1">Belongs to the FldB/FldC dehydratase alpha/beta subunit family.</text>
</comment>